<evidence type="ECO:0000313" key="3">
    <source>
        <dbReference type="Proteomes" id="UP000177159"/>
    </source>
</evidence>
<dbReference type="EMBL" id="MFZM01000030">
    <property type="protein sequence ID" value="OGK22952.1"/>
    <property type="molecule type" value="Genomic_DNA"/>
</dbReference>
<accession>A0A1F7GWU0</accession>
<gene>
    <name evidence="2" type="ORF">A3C24_03795</name>
</gene>
<comment type="caution">
    <text evidence="2">The sequence shown here is derived from an EMBL/GenBank/DDBJ whole genome shotgun (WGS) entry which is preliminary data.</text>
</comment>
<dbReference type="InterPro" id="IPR038763">
    <property type="entry name" value="DHH_sf"/>
</dbReference>
<dbReference type="AlphaFoldDB" id="A0A1F7GWU0"/>
<dbReference type="SUPFAM" id="SSF64182">
    <property type="entry name" value="DHH phosphoesterases"/>
    <property type="match status" value="1"/>
</dbReference>
<evidence type="ECO:0000313" key="2">
    <source>
        <dbReference type="EMBL" id="OGK22952.1"/>
    </source>
</evidence>
<dbReference type="Pfam" id="PF09828">
    <property type="entry name" value="ChrB_C"/>
    <property type="match status" value="1"/>
</dbReference>
<name>A0A1F7GWU0_9BACT</name>
<organism evidence="2 3">
    <name type="scientific">Candidatus Roizmanbacteria bacterium RIFCSPHIGHO2_02_FULL_37_24</name>
    <dbReference type="NCBI Taxonomy" id="1802037"/>
    <lineage>
        <taxon>Bacteria</taxon>
        <taxon>Candidatus Roizmaniibacteriota</taxon>
    </lineage>
</organism>
<protein>
    <recommendedName>
        <fullName evidence="1">ChrB C-terminal domain-containing protein</fullName>
    </recommendedName>
</protein>
<reference evidence="2 3" key="1">
    <citation type="journal article" date="2016" name="Nat. Commun.">
        <title>Thousands of microbial genomes shed light on interconnected biogeochemical processes in an aquifer system.</title>
        <authorList>
            <person name="Anantharaman K."/>
            <person name="Brown C.T."/>
            <person name="Hug L.A."/>
            <person name="Sharon I."/>
            <person name="Castelle C.J."/>
            <person name="Probst A.J."/>
            <person name="Thomas B.C."/>
            <person name="Singh A."/>
            <person name="Wilkins M.J."/>
            <person name="Karaoz U."/>
            <person name="Brodie E.L."/>
            <person name="Williams K.H."/>
            <person name="Hubbard S.S."/>
            <person name="Banfield J.F."/>
        </authorList>
    </citation>
    <scope>NUCLEOTIDE SEQUENCE [LARGE SCALE GENOMIC DNA]</scope>
</reference>
<feature type="domain" description="ChrB C-terminal" evidence="1">
    <location>
        <begin position="5"/>
        <end position="154"/>
    </location>
</feature>
<dbReference type="InterPro" id="IPR018634">
    <property type="entry name" value="ChrB_C"/>
</dbReference>
<dbReference type="Proteomes" id="UP000177159">
    <property type="component" value="Unassembled WGS sequence"/>
</dbReference>
<evidence type="ECO:0000259" key="1">
    <source>
        <dbReference type="Pfam" id="PF09828"/>
    </source>
</evidence>
<sequence>MKTIVTHTSPDIDAITSVWLIHQFLPGWKEAVFKFVPAGETLHKAPVDTDTNIIHVDTGFGRFDHHQGNEDTCAATLVFEYLSYKKHLKNSDIPALQRLVDVINRYDHFREVFLDEPNDDMHDFSLKSAIAGLRIKLQDDGEVMRVCEPLLDGVLINLKNKIHAEEIIDTQGHSYTSYWGKTLAVETENDEILQLAAKRGFEMAIRKSKQHGHVRIKLHPKSKKNLNKLHALLTKEDDIATWYYHPSGKMLLNISSKNRNFKATKLSLNRIIEITKHIT</sequence>
<proteinExistence type="predicted"/>